<gene>
    <name evidence="4" type="ORF">NGRA_3044</name>
</gene>
<organism evidence="4 5">
    <name type="scientific">Nosema granulosis</name>
    <dbReference type="NCBI Taxonomy" id="83296"/>
    <lineage>
        <taxon>Eukaryota</taxon>
        <taxon>Fungi</taxon>
        <taxon>Fungi incertae sedis</taxon>
        <taxon>Microsporidia</taxon>
        <taxon>Nosematidae</taxon>
        <taxon>Nosema</taxon>
    </lineage>
</organism>
<dbReference type="Pfam" id="PF00098">
    <property type="entry name" value="zf-CCHC"/>
    <property type="match status" value="1"/>
</dbReference>
<feature type="coiled-coil region" evidence="2">
    <location>
        <begin position="30"/>
        <end position="87"/>
    </location>
</feature>
<dbReference type="SUPFAM" id="SSF57756">
    <property type="entry name" value="Retrovirus zinc finger-like domains"/>
    <property type="match status" value="1"/>
</dbReference>
<dbReference type="AlphaFoldDB" id="A0A9P6GVG3"/>
<dbReference type="Gene3D" id="4.10.60.10">
    <property type="entry name" value="Zinc finger, CCHC-type"/>
    <property type="match status" value="1"/>
</dbReference>
<proteinExistence type="predicted"/>
<dbReference type="OrthoDB" id="2195984at2759"/>
<keyword evidence="1" id="KW-0863">Zinc-finger</keyword>
<dbReference type="Proteomes" id="UP000740883">
    <property type="component" value="Unassembled WGS sequence"/>
</dbReference>
<feature type="domain" description="CCHC-type" evidence="3">
    <location>
        <begin position="110"/>
        <end position="125"/>
    </location>
</feature>
<keyword evidence="5" id="KW-1185">Reference proteome</keyword>
<name>A0A9P6GVG3_9MICR</name>
<reference evidence="4 5" key="1">
    <citation type="journal article" date="2020" name="Genome Biol. Evol.">
        <title>Comparative genomics of strictly vertically transmitted, feminizing microsporidia endosymbionts of amphipod crustaceans.</title>
        <authorList>
            <person name="Cormier A."/>
            <person name="Chebbi M.A."/>
            <person name="Giraud I."/>
            <person name="Wattier R."/>
            <person name="Teixeira M."/>
            <person name="Gilbert C."/>
            <person name="Rigaud T."/>
            <person name="Cordaux R."/>
        </authorList>
    </citation>
    <scope>NUCLEOTIDE SEQUENCE [LARGE SCALE GENOMIC DNA]</scope>
    <source>
        <strain evidence="4 5">Ou3-Ou53</strain>
    </source>
</reference>
<comment type="caution">
    <text evidence="4">The sequence shown here is derived from an EMBL/GenBank/DDBJ whole genome shotgun (WGS) entry which is preliminary data.</text>
</comment>
<dbReference type="SMART" id="SM00343">
    <property type="entry name" value="ZnF_C2HC"/>
    <property type="match status" value="1"/>
</dbReference>
<sequence>MIVEICTEQALESLHRYSDESWSNYITRLKDKATNNKLSEEEVFKKLRREEAPEILRTFFYAFKISLDTLIERVKEFELNAREIQERKIGNRINMARKSSHTRDKAQIVCFTCNEKGHYSYECPKKVAEGMPTRIGENSPFGDLFFNPPTWRIIF</sequence>
<dbReference type="InterPro" id="IPR001878">
    <property type="entry name" value="Znf_CCHC"/>
</dbReference>
<keyword evidence="1" id="KW-0862">Zinc</keyword>
<keyword evidence="2" id="KW-0175">Coiled coil</keyword>
<keyword evidence="1" id="KW-0479">Metal-binding</keyword>
<evidence type="ECO:0000259" key="3">
    <source>
        <dbReference type="PROSITE" id="PS50158"/>
    </source>
</evidence>
<dbReference type="GO" id="GO:0008270">
    <property type="term" value="F:zinc ion binding"/>
    <property type="evidence" value="ECO:0007669"/>
    <property type="project" value="UniProtKB-KW"/>
</dbReference>
<dbReference type="GO" id="GO:0003676">
    <property type="term" value="F:nucleic acid binding"/>
    <property type="evidence" value="ECO:0007669"/>
    <property type="project" value="InterPro"/>
</dbReference>
<evidence type="ECO:0000313" key="4">
    <source>
        <dbReference type="EMBL" id="KAF9760725.1"/>
    </source>
</evidence>
<dbReference type="InterPro" id="IPR036875">
    <property type="entry name" value="Znf_CCHC_sf"/>
</dbReference>
<accession>A0A9P6GVG3</accession>
<evidence type="ECO:0000313" key="5">
    <source>
        <dbReference type="Proteomes" id="UP000740883"/>
    </source>
</evidence>
<evidence type="ECO:0000256" key="2">
    <source>
        <dbReference type="SAM" id="Coils"/>
    </source>
</evidence>
<protein>
    <recommendedName>
        <fullName evidence="3">CCHC-type domain-containing protein</fullName>
    </recommendedName>
</protein>
<evidence type="ECO:0000256" key="1">
    <source>
        <dbReference type="PROSITE-ProRule" id="PRU00047"/>
    </source>
</evidence>
<dbReference type="EMBL" id="SBJO01000536">
    <property type="protein sequence ID" value="KAF9760725.1"/>
    <property type="molecule type" value="Genomic_DNA"/>
</dbReference>
<dbReference type="PROSITE" id="PS50158">
    <property type="entry name" value="ZF_CCHC"/>
    <property type="match status" value="1"/>
</dbReference>